<gene>
    <name evidence="3" type="ORF">ACJRO7_024426</name>
</gene>
<evidence type="ECO:0000256" key="2">
    <source>
        <dbReference type="SAM" id="Phobius"/>
    </source>
</evidence>
<dbReference type="Proteomes" id="UP001634007">
    <property type="component" value="Unassembled WGS sequence"/>
</dbReference>
<dbReference type="AlphaFoldDB" id="A0ABD3KCA0"/>
<evidence type="ECO:0000313" key="4">
    <source>
        <dbReference type="Proteomes" id="UP001634007"/>
    </source>
</evidence>
<comment type="caution">
    <text evidence="3">The sequence shown here is derived from an EMBL/GenBank/DDBJ whole genome shotgun (WGS) entry which is preliminary data.</text>
</comment>
<name>A0ABD3KCA0_EUCGL</name>
<feature type="region of interest" description="Disordered" evidence="1">
    <location>
        <begin position="1"/>
        <end position="32"/>
    </location>
</feature>
<evidence type="ECO:0008006" key="5">
    <source>
        <dbReference type="Google" id="ProtNLM"/>
    </source>
</evidence>
<reference evidence="3 4" key="1">
    <citation type="submission" date="2024-11" db="EMBL/GenBank/DDBJ databases">
        <title>Chromosome-level genome assembly of Eucalyptus globulus Labill. provides insights into its genome evolution.</title>
        <authorList>
            <person name="Li X."/>
        </authorList>
    </citation>
    <scope>NUCLEOTIDE SEQUENCE [LARGE SCALE GENOMIC DNA]</scope>
    <source>
        <strain evidence="3">CL2024</strain>
        <tissue evidence="3">Fresh tender leaves</tissue>
    </source>
</reference>
<dbReference type="EMBL" id="JBJKBG010000006">
    <property type="protein sequence ID" value="KAL3735292.1"/>
    <property type="molecule type" value="Genomic_DNA"/>
</dbReference>
<organism evidence="3 4">
    <name type="scientific">Eucalyptus globulus</name>
    <name type="common">Tasmanian blue gum</name>
    <dbReference type="NCBI Taxonomy" id="34317"/>
    <lineage>
        <taxon>Eukaryota</taxon>
        <taxon>Viridiplantae</taxon>
        <taxon>Streptophyta</taxon>
        <taxon>Embryophyta</taxon>
        <taxon>Tracheophyta</taxon>
        <taxon>Spermatophyta</taxon>
        <taxon>Magnoliopsida</taxon>
        <taxon>eudicotyledons</taxon>
        <taxon>Gunneridae</taxon>
        <taxon>Pentapetalae</taxon>
        <taxon>rosids</taxon>
        <taxon>malvids</taxon>
        <taxon>Myrtales</taxon>
        <taxon>Myrtaceae</taxon>
        <taxon>Myrtoideae</taxon>
        <taxon>Eucalypteae</taxon>
        <taxon>Eucalyptus</taxon>
    </lineage>
</organism>
<protein>
    <recommendedName>
        <fullName evidence="5">Transmembrane protein</fullName>
    </recommendedName>
</protein>
<keyword evidence="2" id="KW-0812">Transmembrane</keyword>
<feature type="transmembrane region" description="Helical" evidence="2">
    <location>
        <begin position="57"/>
        <end position="76"/>
    </location>
</feature>
<keyword evidence="2" id="KW-0472">Membrane</keyword>
<keyword evidence="2" id="KW-1133">Transmembrane helix</keyword>
<sequence length="104" mass="11243">MEKSESHGDARGKASHVSEEAKTRTAAAGTEAGFSAKRGGVIPAKRRLVKRMMWDRVVNWVCFALGSCFCSSATCAEPVRAKKKKKKTVGVAQVLPVPGEHQRC</sequence>
<keyword evidence="4" id="KW-1185">Reference proteome</keyword>
<accession>A0ABD3KCA0</accession>
<feature type="compositionally biased region" description="Basic and acidic residues" evidence="1">
    <location>
        <begin position="1"/>
        <end position="23"/>
    </location>
</feature>
<proteinExistence type="predicted"/>
<evidence type="ECO:0000313" key="3">
    <source>
        <dbReference type="EMBL" id="KAL3735292.1"/>
    </source>
</evidence>
<evidence type="ECO:0000256" key="1">
    <source>
        <dbReference type="SAM" id="MobiDB-lite"/>
    </source>
</evidence>